<evidence type="ECO:0000259" key="1">
    <source>
        <dbReference type="Pfam" id="PF08291"/>
    </source>
</evidence>
<evidence type="ECO:0000313" key="2">
    <source>
        <dbReference type="EMBL" id="RYU94119.1"/>
    </source>
</evidence>
<dbReference type="Gene3D" id="3.30.1380.10">
    <property type="match status" value="1"/>
</dbReference>
<proteinExistence type="predicted"/>
<dbReference type="SUPFAM" id="SSF55166">
    <property type="entry name" value="Hedgehog/DD-peptidase"/>
    <property type="match status" value="1"/>
</dbReference>
<dbReference type="EMBL" id="SEWF01000031">
    <property type="protein sequence ID" value="RYU94119.1"/>
    <property type="molecule type" value="Genomic_DNA"/>
</dbReference>
<keyword evidence="3" id="KW-1185">Reference proteome</keyword>
<gene>
    <name evidence="2" type="ORF">EWM59_18850</name>
</gene>
<accession>A0A4Q5LX04</accession>
<evidence type="ECO:0000313" key="3">
    <source>
        <dbReference type="Proteomes" id="UP000293162"/>
    </source>
</evidence>
<dbReference type="InterPro" id="IPR009045">
    <property type="entry name" value="Zn_M74/Hedgehog-like"/>
</dbReference>
<comment type="caution">
    <text evidence="2">The sequence shown here is derived from an EMBL/GenBank/DDBJ whole genome shotgun (WGS) entry which is preliminary data.</text>
</comment>
<organism evidence="2 3">
    <name type="scientific">Emticicia agri</name>
    <dbReference type="NCBI Taxonomy" id="2492393"/>
    <lineage>
        <taxon>Bacteria</taxon>
        <taxon>Pseudomonadati</taxon>
        <taxon>Bacteroidota</taxon>
        <taxon>Cytophagia</taxon>
        <taxon>Cytophagales</taxon>
        <taxon>Leadbetterellaceae</taxon>
        <taxon>Emticicia</taxon>
    </lineage>
</organism>
<dbReference type="RefSeq" id="WP_130022809.1">
    <property type="nucleotide sequence ID" value="NZ_SEWF01000031.1"/>
</dbReference>
<protein>
    <submittedName>
        <fullName evidence="2">Peptidase M15</fullName>
    </submittedName>
</protein>
<reference evidence="2 3" key="1">
    <citation type="submission" date="2019-02" db="EMBL/GenBank/DDBJ databases">
        <title>Bacterial novel species Emticicia sp. 17J42-9 isolated from soil.</title>
        <authorList>
            <person name="Jung H.-Y."/>
        </authorList>
    </citation>
    <scope>NUCLEOTIDE SEQUENCE [LARGE SCALE GENOMIC DNA]</scope>
    <source>
        <strain evidence="2 3">17J42-9</strain>
    </source>
</reference>
<dbReference type="Proteomes" id="UP000293162">
    <property type="component" value="Unassembled WGS sequence"/>
</dbReference>
<dbReference type="OrthoDB" id="5242612at2"/>
<dbReference type="AlphaFoldDB" id="A0A4Q5LX04"/>
<dbReference type="InterPro" id="IPR013230">
    <property type="entry name" value="Peptidase_M15A_C"/>
</dbReference>
<feature type="domain" description="Peptidase M15A C-terminal" evidence="1">
    <location>
        <begin position="5"/>
        <end position="120"/>
    </location>
</feature>
<name>A0A4Q5LX04_9BACT</name>
<sequence>MNLSPHFTLAEMIRSESASRHGIDNTPNATQTKNLQNLCINVLEPLRTLVGKPINVSSGFRNPTLNSLIGGSPTSQHMKGEAADISVEGFTTEQLFLLIISSSLPFDQIIQEFNSWVHISYKKTNRREALRVTKNAQNKTVYTKV</sequence>
<dbReference type="Pfam" id="PF08291">
    <property type="entry name" value="Peptidase_M15_3"/>
    <property type="match status" value="1"/>
</dbReference>